<evidence type="ECO:0000256" key="12">
    <source>
        <dbReference type="ARBA" id="ARBA00023157"/>
    </source>
</evidence>
<comment type="similarity">
    <text evidence="2 16">Belongs to the integrin alpha chain family.</text>
</comment>
<feature type="repeat" description="FG-GAP" evidence="15">
    <location>
        <begin position="573"/>
        <end position="635"/>
    </location>
</feature>
<evidence type="ECO:0000256" key="5">
    <source>
        <dbReference type="ARBA" id="ARBA00022729"/>
    </source>
</evidence>
<dbReference type="PROSITE" id="PS50234">
    <property type="entry name" value="VWFA"/>
    <property type="match status" value="1"/>
</dbReference>
<dbReference type="Gene3D" id="1.20.5.930">
    <property type="entry name" value="Bicelle-embedded integrin alpha(iib) transmembrane segment"/>
    <property type="match status" value="1"/>
</dbReference>
<keyword evidence="5 16" id="KW-0732">Signal</keyword>
<dbReference type="PANTHER" id="PTHR23220:SF118">
    <property type="entry name" value="INTEGRIN ALPHA-X"/>
    <property type="match status" value="1"/>
</dbReference>
<evidence type="ECO:0000256" key="13">
    <source>
        <dbReference type="ARBA" id="ARBA00023170"/>
    </source>
</evidence>
<sequence length="1166" mass="125359">MMGNSMLWALLSWTLAGVLQNTRQTLGFNVDTYHPRIFTSTDAGSHFGHRVCQVGLVDEESVLVTAPLHDKGTGRVYRCLYNSSQCLAVNLQVDPGIALGLSLTCDGHRAMVCGPRLSHDCDAFRYVNGYCVELDPQLGVLQTLKPAFQECHATGLDAVILFDDSQSISDEDFHTMINFIKSVIRMFTDPRSKVAVAQYSTRSHAVFHFDDFTHGRDPDSLLRYVQQRRGQTYTPSAIRFVLEKMLTEERGMRKDSKKLLVVITDGKSNDPREKFDAVIPIAEKRGVTRYAIGVGRQYSRQELEQIASSPRDVFETDSFSALSSIQKQLGEKIFAIEGTDKTQSSSFQFELSQGGFSAAYAQGAVLFGAVGAFGWTGGIVREIQGENSSFINASALEKDMKDSYLGYSVAVAQVNFTTVYFAGAPRYRHTGLVLAFQKDLIHDNWTVTHRIHGTQLGSYFGAELCVLDVSGQGWSGLFLLVGVPQYYSKGVGGEVRICSLESGPLFSTNCSLSLRGSPGNDHGRFGASLSPCADLNGDGVPELAVGAPLEDDGKGSLYIFLGSPGGVQTEYSQKVSGADVRVGLQYFGVSVHSSGDLTSDGLTDVVVGAKGAVVILRTKPLMCVSVSVSLDPLIIPQARFHCAETLTPHTIVSKASVCITVAGVLTGTIKAPLKAAVSVSTELDGQARPARLVLSPDSTPSLWASTVAHTACYNLSISLPVNACISHYRPVPLSGQLSVQGLEIEGTGGLLPIMSPDCPTSFSHLILLEQVCGEDQVCVPDLHVSLRFTSAMVISSPGYPVEMSVVVSNSGEDASGIELSLVYPSSLSFTRATQVRVGPAATEQCANTHRTNSAGKISVRCLSNTTGIVDHAQTVCQFSSTVLRQGASMTALVSLAVSDPSALTERVTVNASVSSKNENASTLQDNTDTFSLPVRLPVNIIVKEEDSTQYLSLPGSKLLEHTFKVENIGDTAVPVNVTFVVPVELASSLLWNVSLPDTRGAQCVRQGLLAQDDNSTALHQYCSGTLCHRIGCTIDLLTSGLPVSFHFAGDINGDTEGSGVQLKVVSWGFLSFDLNRYAQFPLSKFHKCSIATVLEILPQARTGTIIAISVLLGLLLLLAVFGILYKIEFFKTTRKNEGDGDLQQPNQQSAQTTEPAEPPGGRETEQ</sequence>
<dbReference type="Pfam" id="PF20805">
    <property type="entry name" value="Integrin_A_Ig_2"/>
    <property type="match status" value="1"/>
</dbReference>
<dbReference type="SUPFAM" id="SSF69318">
    <property type="entry name" value="Integrin alpha N-terminal domain"/>
    <property type="match status" value="1"/>
</dbReference>
<evidence type="ECO:0000256" key="14">
    <source>
        <dbReference type="ARBA" id="ARBA00023180"/>
    </source>
</evidence>
<keyword evidence="4" id="KW-0479">Metal-binding</keyword>
<comment type="caution">
    <text evidence="19">The sequence shown here is derived from an EMBL/GenBank/DDBJ whole genome shotgun (WGS) entry which is preliminary data.</text>
</comment>
<dbReference type="PRINTS" id="PR00453">
    <property type="entry name" value="VWFADOMAIN"/>
</dbReference>
<feature type="repeat" description="FG-GAP" evidence="15">
    <location>
        <begin position="511"/>
        <end position="569"/>
    </location>
</feature>
<keyword evidence="20" id="KW-1185">Reference proteome</keyword>
<feature type="compositionally biased region" description="Polar residues" evidence="17">
    <location>
        <begin position="1143"/>
        <end position="1154"/>
    </location>
</feature>
<evidence type="ECO:0000256" key="6">
    <source>
        <dbReference type="ARBA" id="ARBA00022737"/>
    </source>
</evidence>
<keyword evidence="12" id="KW-1015">Disulfide bond</keyword>
<keyword evidence="13 16" id="KW-0675">Receptor</keyword>
<dbReference type="Gene3D" id="2.60.40.1460">
    <property type="entry name" value="Integrin domains. Chain A, domain 2"/>
    <property type="match status" value="1"/>
</dbReference>
<dbReference type="Proteomes" id="UP001221898">
    <property type="component" value="Unassembled WGS sequence"/>
</dbReference>
<dbReference type="PROSITE" id="PS51470">
    <property type="entry name" value="FG_GAP"/>
    <property type="match status" value="3"/>
</dbReference>
<dbReference type="GO" id="GO:0005178">
    <property type="term" value="F:integrin binding"/>
    <property type="evidence" value="ECO:0007669"/>
    <property type="project" value="TreeGrafter"/>
</dbReference>
<dbReference type="SMART" id="SM00327">
    <property type="entry name" value="VWA"/>
    <property type="match status" value="1"/>
</dbReference>
<reference evidence="19" key="1">
    <citation type="journal article" date="2023" name="Science">
        <title>Genome structures resolve the early diversification of teleost fishes.</title>
        <authorList>
            <person name="Parey E."/>
            <person name="Louis A."/>
            <person name="Montfort J."/>
            <person name="Bouchez O."/>
            <person name="Roques C."/>
            <person name="Iampietro C."/>
            <person name="Lluch J."/>
            <person name="Castinel A."/>
            <person name="Donnadieu C."/>
            <person name="Desvignes T."/>
            <person name="Floi Bucao C."/>
            <person name="Jouanno E."/>
            <person name="Wen M."/>
            <person name="Mejri S."/>
            <person name="Dirks R."/>
            <person name="Jansen H."/>
            <person name="Henkel C."/>
            <person name="Chen W.J."/>
            <person name="Zahm M."/>
            <person name="Cabau C."/>
            <person name="Klopp C."/>
            <person name="Thompson A.W."/>
            <person name="Robinson-Rechavi M."/>
            <person name="Braasch I."/>
            <person name="Lecointre G."/>
            <person name="Bobe J."/>
            <person name="Postlethwait J.H."/>
            <person name="Berthelot C."/>
            <person name="Roest Crollius H."/>
            <person name="Guiguen Y."/>
        </authorList>
    </citation>
    <scope>NUCLEOTIDE SEQUENCE</scope>
    <source>
        <strain evidence="19">NC1722</strain>
    </source>
</reference>
<evidence type="ECO:0000256" key="17">
    <source>
        <dbReference type="SAM" id="MobiDB-lite"/>
    </source>
</evidence>
<keyword evidence="14" id="KW-0325">Glycoprotein</keyword>
<evidence type="ECO:0000256" key="4">
    <source>
        <dbReference type="ARBA" id="ARBA00022723"/>
    </source>
</evidence>
<dbReference type="SUPFAM" id="SSF53300">
    <property type="entry name" value="vWA-like"/>
    <property type="match status" value="1"/>
</dbReference>
<name>A0AAD7SFQ3_9TELE</name>
<evidence type="ECO:0000256" key="10">
    <source>
        <dbReference type="ARBA" id="ARBA00023037"/>
    </source>
</evidence>
<evidence type="ECO:0000256" key="8">
    <source>
        <dbReference type="ARBA" id="ARBA00022889"/>
    </source>
</evidence>
<dbReference type="SUPFAM" id="SSF69179">
    <property type="entry name" value="Integrin domains"/>
    <property type="match status" value="2"/>
</dbReference>
<dbReference type="InterPro" id="IPR048633">
    <property type="entry name" value="ITGAX-like_Ig_3"/>
</dbReference>
<dbReference type="GO" id="GO:0008305">
    <property type="term" value="C:integrin complex"/>
    <property type="evidence" value="ECO:0007669"/>
    <property type="project" value="InterPro"/>
</dbReference>
<organism evidence="19 20">
    <name type="scientific">Aldrovandia affinis</name>
    <dbReference type="NCBI Taxonomy" id="143900"/>
    <lineage>
        <taxon>Eukaryota</taxon>
        <taxon>Metazoa</taxon>
        <taxon>Chordata</taxon>
        <taxon>Craniata</taxon>
        <taxon>Vertebrata</taxon>
        <taxon>Euteleostomi</taxon>
        <taxon>Actinopterygii</taxon>
        <taxon>Neopterygii</taxon>
        <taxon>Teleostei</taxon>
        <taxon>Notacanthiformes</taxon>
        <taxon>Halosauridae</taxon>
        <taxon>Aldrovandia</taxon>
    </lineage>
</organism>
<evidence type="ECO:0000256" key="7">
    <source>
        <dbReference type="ARBA" id="ARBA00022837"/>
    </source>
</evidence>
<keyword evidence="8 16" id="KW-0130">Cell adhesion</keyword>
<dbReference type="Gene3D" id="2.130.10.130">
    <property type="entry name" value="Integrin alpha, N-terminal"/>
    <property type="match status" value="1"/>
</dbReference>
<evidence type="ECO:0000256" key="16">
    <source>
        <dbReference type="RuleBase" id="RU003762"/>
    </source>
</evidence>
<evidence type="ECO:0000256" key="1">
    <source>
        <dbReference type="ARBA" id="ARBA00004479"/>
    </source>
</evidence>
<keyword evidence="9 16" id="KW-1133">Transmembrane helix</keyword>
<comment type="subcellular location">
    <subcellularLocation>
        <location evidence="1 16">Membrane</location>
        <topology evidence="1 16">Single-pass type I membrane protein</topology>
    </subcellularLocation>
</comment>
<dbReference type="GO" id="GO:0009897">
    <property type="term" value="C:external side of plasma membrane"/>
    <property type="evidence" value="ECO:0007669"/>
    <property type="project" value="TreeGrafter"/>
</dbReference>
<dbReference type="Gene3D" id="2.60.40.1530">
    <property type="entry name" value="ntegrin, alpha v. Chain A, domain 4"/>
    <property type="match status" value="1"/>
</dbReference>
<dbReference type="GO" id="GO:0098609">
    <property type="term" value="P:cell-cell adhesion"/>
    <property type="evidence" value="ECO:0007669"/>
    <property type="project" value="TreeGrafter"/>
</dbReference>
<proteinExistence type="inferred from homology"/>
<dbReference type="GO" id="GO:0046872">
    <property type="term" value="F:metal ion binding"/>
    <property type="evidence" value="ECO:0007669"/>
    <property type="project" value="UniProtKB-KW"/>
</dbReference>
<protein>
    <recommendedName>
        <fullName evidence="18">VWFA domain-containing protein</fullName>
    </recommendedName>
</protein>
<keyword evidence="3 16" id="KW-0812">Transmembrane</keyword>
<dbReference type="InterPro" id="IPR002035">
    <property type="entry name" value="VWF_A"/>
</dbReference>
<dbReference type="InterPro" id="IPR048285">
    <property type="entry name" value="Integrin_alpha_Ig-like_2"/>
</dbReference>
<evidence type="ECO:0000313" key="19">
    <source>
        <dbReference type="EMBL" id="KAJ8401724.1"/>
    </source>
</evidence>
<dbReference type="GO" id="GO:0033627">
    <property type="term" value="P:cell adhesion mediated by integrin"/>
    <property type="evidence" value="ECO:0007669"/>
    <property type="project" value="TreeGrafter"/>
</dbReference>
<evidence type="ECO:0000256" key="9">
    <source>
        <dbReference type="ARBA" id="ARBA00022989"/>
    </source>
</evidence>
<dbReference type="PRINTS" id="PR01185">
    <property type="entry name" value="INTEGRINA"/>
</dbReference>
<dbReference type="Pfam" id="PF00092">
    <property type="entry name" value="VWA"/>
    <property type="match status" value="1"/>
</dbReference>
<dbReference type="Pfam" id="PF01839">
    <property type="entry name" value="FG-GAP"/>
    <property type="match status" value="1"/>
</dbReference>
<accession>A0AAD7SFQ3</accession>
<feature type="region of interest" description="Disordered" evidence="17">
    <location>
        <begin position="1136"/>
        <end position="1166"/>
    </location>
</feature>
<feature type="repeat" description="FG-GAP" evidence="15">
    <location>
        <begin position="446"/>
        <end position="507"/>
    </location>
</feature>
<feature type="signal peptide" evidence="16">
    <location>
        <begin position="1"/>
        <end position="27"/>
    </location>
</feature>
<dbReference type="AlphaFoldDB" id="A0AAD7SFQ3"/>
<dbReference type="Gene3D" id="2.60.40.1510">
    <property type="entry name" value="ntegrin, alpha v. Chain A, domain 3"/>
    <property type="match status" value="1"/>
</dbReference>
<dbReference type="InterPro" id="IPR036465">
    <property type="entry name" value="vWFA_dom_sf"/>
</dbReference>
<keyword evidence="10 16" id="KW-0401">Integrin</keyword>
<dbReference type="SMART" id="SM00191">
    <property type="entry name" value="Int_alpha"/>
    <property type="match status" value="5"/>
</dbReference>
<feature type="chain" id="PRO_5041774828" description="VWFA domain-containing protein" evidence="16">
    <location>
        <begin position="28"/>
        <end position="1166"/>
    </location>
</feature>
<evidence type="ECO:0000259" key="18">
    <source>
        <dbReference type="PROSITE" id="PS50234"/>
    </source>
</evidence>
<dbReference type="InterPro" id="IPR000413">
    <property type="entry name" value="Integrin_alpha"/>
</dbReference>
<dbReference type="GO" id="GO:0007160">
    <property type="term" value="P:cell-matrix adhesion"/>
    <property type="evidence" value="ECO:0007669"/>
    <property type="project" value="TreeGrafter"/>
</dbReference>
<evidence type="ECO:0000256" key="3">
    <source>
        <dbReference type="ARBA" id="ARBA00022692"/>
    </source>
</evidence>
<dbReference type="InterPro" id="IPR028994">
    <property type="entry name" value="Integrin_alpha_N"/>
</dbReference>
<feature type="transmembrane region" description="Helical" evidence="16">
    <location>
        <begin position="1105"/>
        <end position="1125"/>
    </location>
</feature>
<feature type="domain" description="VWFA" evidence="18">
    <location>
        <begin position="157"/>
        <end position="329"/>
    </location>
</feature>
<keyword evidence="6" id="KW-0677">Repeat</keyword>
<dbReference type="InterPro" id="IPR032695">
    <property type="entry name" value="Integrin_dom_sf"/>
</dbReference>
<evidence type="ECO:0000256" key="11">
    <source>
        <dbReference type="ARBA" id="ARBA00023136"/>
    </source>
</evidence>
<dbReference type="GO" id="GO:0007229">
    <property type="term" value="P:integrin-mediated signaling pathway"/>
    <property type="evidence" value="ECO:0007669"/>
    <property type="project" value="UniProtKB-KW"/>
</dbReference>
<dbReference type="Gene3D" id="3.40.50.410">
    <property type="entry name" value="von Willebrand factor, type A domain"/>
    <property type="match status" value="1"/>
</dbReference>
<keyword evidence="7" id="KW-0106">Calcium</keyword>
<dbReference type="PANTHER" id="PTHR23220">
    <property type="entry name" value="INTEGRIN ALPHA"/>
    <property type="match status" value="1"/>
</dbReference>
<evidence type="ECO:0000256" key="2">
    <source>
        <dbReference type="ARBA" id="ARBA00008054"/>
    </source>
</evidence>
<keyword evidence="11 16" id="KW-0472">Membrane</keyword>
<evidence type="ECO:0000313" key="20">
    <source>
        <dbReference type="Proteomes" id="UP001221898"/>
    </source>
</evidence>
<dbReference type="InterPro" id="IPR013519">
    <property type="entry name" value="Int_alpha_beta-p"/>
</dbReference>
<gene>
    <name evidence="19" type="ORF">AAFF_G00376950</name>
</gene>
<dbReference type="InterPro" id="IPR013517">
    <property type="entry name" value="FG-GAP"/>
</dbReference>
<dbReference type="Pfam" id="PF21520">
    <property type="entry name" value="ITGAX-like_Ig_3"/>
    <property type="match status" value="1"/>
</dbReference>
<evidence type="ECO:0000256" key="15">
    <source>
        <dbReference type="PROSITE-ProRule" id="PRU00803"/>
    </source>
</evidence>
<dbReference type="EMBL" id="JAINUG010000068">
    <property type="protein sequence ID" value="KAJ8401724.1"/>
    <property type="molecule type" value="Genomic_DNA"/>
</dbReference>